<proteinExistence type="predicted"/>
<dbReference type="SUPFAM" id="SSF57850">
    <property type="entry name" value="RING/U-box"/>
    <property type="match status" value="1"/>
</dbReference>
<dbReference type="PROSITE" id="PS50089">
    <property type="entry name" value="ZF_RING_2"/>
    <property type="match status" value="1"/>
</dbReference>
<evidence type="ECO:0000259" key="2">
    <source>
        <dbReference type="PROSITE" id="PS50089"/>
    </source>
</evidence>
<evidence type="ECO:0000256" key="1">
    <source>
        <dbReference type="PROSITE-ProRule" id="PRU00175"/>
    </source>
</evidence>
<keyword evidence="1" id="KW-0863">Zinc-finger</keyword>
<dbReference type="KEGG" id="glz:GLAREA_13003"/>
<evidence type="ECO:0000313" key="3">
    <source>
        <dbReference type="EMBL" id="EPE30280.1"/>
    </source>
</evidence>
<feature type="domain" description="RING-type" evidence="2">
    <location>
        <begin position="51"/>
        <end position="100"/>
    </location>
</feature>
<dbReference type="Gene3D" id="3.30.40.10">
    <property type="entry name" value="Zinc/RING finger domain, C3HC4 (zinc finger)"/>
    <property type="match status" value="1"/>
</dbReference>
<dbReference type="GeneID" id="19472043"/>
<sequence>MESPNAAAPPELMLVVDPELRIMPLLLDLVDENHYQVSPDLQILDKDDFSCPICLELFSTVRPKLSMCSCRHNLCVICFSRLAWGQTFDGDGWARCPFDRSYLELRLRWIIPSIYSRFNFSYDYCSKNYSQPPSSDSAVSSLISPIRDGCWVIVRNIAHVEVRQFDIYTETFFKRELSVTTTTCPHCIKSYWFNTTPEKADREAQIMTEFIDGLIAPFERKDVPHWTRKRDLRSCEKVKDRITGEQSAWVENWFQEGLWFCDEVKTCEDESGKPMEGSTSTKIFKENTKIREKLIPLSAPPSILDIRSSVKDRKRLCKFLIDIQKVFTRKYPAVHLLIGMADFLQSKGIKMSQTRLATNPREQYADLEHEISDFHDNEPILIARAPDFYWKDM</sequence>
<keyword evidence="1" id="KW-0479">Metal-binding</keyword>
<gene>
    <name evidence="3" type="ORF">GLAREA_13003</name>
</gene>
<organism evidence="3 4">
    <name type="scientific">Glarea lozoyensis (strain ATCC 20868 / MF5171)</name>
    <dbReference type="NCBI Taxonomy" id="1116229"/>
    <lineage>
        <taxon>Eukaryota</taxon>
        <taxon>Fungi</taxon>
        <taxon>Dikarya</taxon>
        <taxon>Ascomycota</taxon>
        <taxon>Pezizomycotina</taxon>
        <taxon>Leotiomycetes</taxon>
        <taxon>Helotiales</taxon>
        <taxon>Helotiaceae</taxon>
        <taxon>Glarea</taxon>
    </lineage>
</organism>
<dbReference type="InterPro" id="IPR013083">
    <property type="entry name" value="Znf_RING/FYVE/PHD"/>
</dbReference>
<reference evidence="3 4" key="1">
    <citation type="journal article" date="2013" name="BMC Genomics">
        <title>Genomics-driven discovery of the pneumocandin biosynthetic gene cluster in the fungus Glarea lozoyensis.</title>
        <authorList>
            <person name="Chen L."/>
            <person name="Yue Q."/>
            <person name="Zhang X."/>
            <person name="Xiang M."/>
            <person name="Wang C."/>
            <person name="Li S."/>
            <person name="Che Y."/>
            <person name="Ortiz-Lopez F.J."/>
            <person name="Bills G.F."/>
            <person name="Liu X."/>
            <person name="An Z."/>
        </authorList>
    </citation>
    <scope>NUCLEOTIDE SEQUENCE [LARGE SCALE GENOMIC DNA]</scope>
    <source>
        <strain evidence="4">ATCC 20868 / MF5171</strain>
    </source>
</reference>
<dbReference type="RefSeq" id="XP_008082673.1">
    <property type="nucleotide sequence ID" value="XM_008084482.1"/>
</dbReference>
<name>S3CXG6_GLAL2</name>
<dbReference type="Proteomes" id="UP000016922">
    <property type="component" value="Unassembled WGS sequence"/>
</dbReference>
<dbReference type="EMBL" id="KE145364">
    <property type="protein sequence ID" value="EPE30280.1"/>
    <property type="molecule type" value="Genomic_DNA"/>
</dbReference>
<dbReference type="GO" id="GO:0008270">
    <property type="term" value="F:zinc ion binding"/>
    <property type="evidence" value="ECO:0007669"/>
    <property type="project" value="UniProtKB-KW"/>
</dbReference>
<accession>S3CXG6</accession>
<protein>
    <submittedName>
        <fullName evidence="3">RING/U-box</fullName>
    </submittedName>
</protein>
<keyword evidence="4" id="KW-1185">Reference proteome</keyword>
<dbReference type="InterPro" id="IPR001841">
    <property type="entry name" value="Znf_RING"/>
</dbReference>
<dbReference type="SMART" id="SM00184">
    <property type="entry name" value="RING"/>
    <property type="match status" value="1"/>
</dbReference>
<keyword evidence="1" id="KW-0862">Zinc</keyword>
<dbReference type="HOGENOM" id="CLU_690883_0_0_1"/>
<evidence type="ECO:0000313" key="4">
    <source>
        <dbReference type="Proteomes" id="UP000016922"/>
    </source>
</evidence>
<dbReference type="AlphaFoldDB" id="S3CXG6"/>